<keyword evidence="13" id="KW-1185">Reference proteome</keyword>
<dbReference type="GO" id="GO:0008360">
    <property type="term" value="P:regulation of cell shape"/>
    <property type="evidence" value="ECO:0007669"/>
    <property type="project" value="UniProtKB-KW"/>
</dbReference>
<evidence type="ECO:0000259" key="11">
    <source>
        <dbReference type="Pfam" id="PF00768"/>
    </source>
</evidence>
<dbReference type="STRING" id="847.BRW83_2077"/>
<dbReference type="InterPro" id="IPR012338">
    <property type="entry name" value="Beta-lactam/transpept-like"/>
</dbReference>
<evidence type="ECO:0000256" key="1">
    <source>
        <dbReference type="ARBA" id="ARBA00007164"/>
    </source>
</evidence>
<dbReference type="MEROPS" id="S11.002"/>
<dbReference type="GO" id="GO:0009252">
    <property type="term" value="P:peptidoglycan biosynthetic process"/>
    <property type="evidence" value="ECO:0007669"/>
    <property type="project" value="UniProtKB-KW"/>
</dbReference>
<keyword evidence="6" id="KW-0961">Cell wall biogenesis/degradation</keyword>
<dbReference type="PRINTS" id="PR00725">
    <property type="entry name" value="DADACBPTASE1"/>
</dbReference>
<gene>
    <name evidence="12" type="ORF">OFBG_00201</name>
</gene>
<dbReference type="GO" id="GO:0071555">
    <property type="term" value="P:cell wall organization"/>
    <property type="evidence" value="ECO:0007669"/>
    <property type="project" value="UniProtKB-KW"/>
</dbReference>
<feature type="domain" description="Peptidase S11 D-alanyl-D-alanine carboxypeptidase A N-terminal" evidence="11">
    <location>
        <begin position="135"/>
        <end position="362"/>
    </location>
</feature>
<dbReference type="PANTHER" id="PTHR21581">
    <property type="entry name" value="D-ALANYL-D-ALANINE CARBOXYPEPTIDASE"/>
    <property type="match status" value="1"/>
</dbReference>
<feature type="chain" id="PRO_5030166951" evidence="10">
    <location>
        <begin position="25"/>
        <end position="397"/>
    </location>
</feature>
<feature type="active site" evidence="7">
    <location>
        <position position="227"/>
    </location>
</feature>
<keyword evidence="5" id="KW-0573">Peptidoglycan synthesis</keyword>
<dbReference type="PANTHER" id="PTHR21581:SF26">
    <property type="entry name" value="D-ALANYL-D-ALANINE ENDOPEPTIDASE"/>
    <property type="match status" value="1"/>
</dbReference>
<dbReference type="AlphaFoldDB" id="C3X7J7"/>
<feature type="active site" description="Acyl-ester intermediate" evidence="7">
    <location>
        <position position="170"/>
    </location>
</feature>
<evidence type="ECO:0000313" key="13">
    <source>
        <dbReference type="Proteomes" id="UP000005089"/>
    </source>
</evidence>
<dbReference type="GO" id="GO:0006508">
    <property type="term" value="P:proteolysis"/>
    <property type="evidence" value="ECO:0007669"/>
    <property type="project" value="InterPro"/>
</dbReference>
<keyword evidence="4" id="KW-0133">Cell shape</keyword>
<feature type="active site" description="Proton acceptor" evidence="7">
    <location>
        <position position="173"/>
    </location>
</feature>
<feature type="binding site" evidence="8">
    <location>
        <position position="332"/>
    </location>
    <ligand>
        <name>substrate</name>
    </ligand>
</feature>
<proteinExistence type="inferred from homology"/>
<dbReference type="eggNOG" id="COG1686">
    <property type="taxonomic scope" value="Bacteria"/>
</dbReference>
<keyword evidence="12" id="KW-0645">Protease</keyword>
<dbReference type="Pfam" id="PF00768">
    <property type="entry name" value="Peptidase_S11"/>
    <property type="match status" value="1"/>
</dbReference>
<name>C3X7J7_OXAFO</name>
<keyword evidence="3" id="KW-0378">Hydrolase</keyword>
<dbReference type="EMBL" id="GG658170">
    <property type="protein sequence ID" value="EEO29173.1"/>
    <property type="molecule type" value="Genomic_DNA"/>
</dbReference>
<evidence type="ECO:0000256" key="9">
    <source>
        <dbReference type="RuleBase" id="RU004016"/>
    </source>
</evidence>
<dbReference type="HOGENOM" id="CLU_027070_0_0_4"/>
<organism evidence="12 13">
    <name type="scientific">Oxalobacter formigenes OXCC13</name>
    <dbReference type="NCBI Taxonomy" id="556269"/>
    <lineage>
        <taxon>Bacteria</taxon>
        <taxon>Pseudomonadati</taxon>
        <taxon>Pseudomonadota</taxon>
        <taxon>Betaproteobacteria</taxon>
        <taxon>Burkholderiales</taxon>
        <taxon>Oxalobacteraceae</taxon>
        <taxon>Oxalobacter</taxon>
    </lineage>
</organism>
<dbReference type="InterPro" id="IPR018044">
    <property type="entry name" value="Peptidase_S11"/>
</dbReference>
<evidence type="ECO:0000256" key="4">
    <source>
        <dbReference type="ARBA" id="ARBA00022960"/>
    </source>
</evidence>
<dbReference type="SUPFAM" id="SSF56601">
    <property type="entry name" value="beta-lactamase/transpeptidase-like"/>
    <property type="match status" value="1"/>
</dbReference>
<protein>
    <submittedName>
        <fullName evidence="12">Serine-type D-Ala-D-Ala carboxypeptidase</fullName>
    </submittedName>
</protein>
<keyword evidence="2 10" id="KW-0732">Signal</keyword>
<evidence type="ECO:0000256" key="6">
    <source>
        <dbReference type="ARBA" id="ARBA00023316"/>
    </source>
</evidence>
<sequence length="397" mass="43163">MHKFKSGLLSLVILCVCTAPLGFAATKKVNKTPKKTTTAKVAPARKKGKIAAPVAKQKTGQKAVSKQKANVKEARNSKSKKIVTARSGKIVSKKLVMHDRRGSHGKAYIRRVSLRPAPPIITRFSAGDLAGLKNTPDPLSLRSNAALIVDESKLEILFEKNANIALPMASVTKLMTALVVVESMQDMNEILEITQDDVDMLKHTGSRLKVGTRMSRGNLLHLALMSSENRAAAALGRNYPGGLKGFVSAMNIKAQVLGMSDSNYVDSSGLSSGNVASARDLAKLVMAASQYPILRKYSTDTHYSVDDGLHQLQYGSTNALVHNPNWQIQLQKTGYISEAGQCLVMKAIIDGRPIVMVFLDSKGKGSRIADAQRIRNWLTRQQQPSIDQQLARNEPNV</sequence>
<dbReference type="InterPro" id="IPR001967">
    <property type="entry name" value="Peptidase_S11_N"/>
</dbReference>
<feature type="signal peptide" evidence="10">
    <location>
        <begin position="1"/>
        <end position="24"/>
    </location>
</feature>
<evidence type="ECO:0000256" key="5">
    <source>
        <dbReference type="ARBA" id="ARBA00022984"/>
    </source>
</evidence>
<evidence type="ECO:0000313" key="12">
    <source>
        <dbReference type="EMBL" id="EEO29173.1"/>
    </source>
</evidence>
<evidence type="ECO:0000256" key="8">
    <source>
        <dbReference type="PIRSR" id="PIRSR618044-2"/>
    </source>
</evidence>
<evidence type="ECO:0000256" key="10">
    <source>
        <dbReference type="SAM" id="SignalP"/>
    </source>
</evidence>
<evidence type="ECO:0000256" key="3">
    <source>
        <dbReference type="ARBA" id="ARBA00022801"/>
    </source>
</evidence>
<evidence type="ECO:0000256" key="7">
    <source>
        <dbReference type="PIRSR" id="PIRSR618044-1"/>
    </source>
</evidence>
<accession>C3X7J7</accession>
<dbReference type="RefSeq" id="WP_005879504.1">
    <property type="nucleotide sequence ID" value="NZ_CP019430.1"/>
</dbReference>
<evidence type="ECO:0000256" key="2">
    <source>
        <dbReference type="ARBA" id="ARBA00022729"/>
    </source>
</evidence>
<reference evidence="12 13" key="1">
    <citation type="submission" date="2009-02" db="EMBL/GenBank/DDBJ databases">
        <title>The Genome Sequence of Oxalobacter formigenes OXCC13.</title>
        <authorList>
            <consortium name="The Broad Institute Genome Sequencing Platform"/>
            <person name="Ward D."/>
            <person name="Young S.K."/>
            <person name="Kodira C.D."/>
            <person name="Zeng Q."/>
            <person name="Koehrsen M."/>
            <person name="Alvarado L."/>
            <person name="Berlin A."/>
            <person name="Borenstein D."/>
            <person name="Chen Z."/>
            <person name="Engels R."/>
            <person name="Freedman E."/>
            <person name="Gellesch M."/>
            <person name="Goldberg J."/>
            <person name="Griggs A."/>
            <person name="Gujja S."/>
            <person name="Heiman D."/>
            <person name="Hepburn T."/>
            <person name="Howarth C."/>
            <person name="Jen D."/>
            <person name="Larson L."/>
            <person name="Lewis B."/>
            <person name="Mehta T."/>
            <person name="Park D."/>
            <person name="Pearson M."/>
            <person name="Roberts A."/>
            <person name="Saif S."/>
            <person name="Shea T."/>
            <person name="Shenoy N."/>
            <person name="Sisk P."/>
            <person name="Stolte C."/>
            <person name="Sykes S."/>
            <person name="Walk T."/>
            <person name="White J."/>
            <person name="Yandava C."/>
            <person name="Allison M.J."/>
            <person name="Lander E."/>
            <person name="Nusbaum C."/>
            <person name="Galagan J."/>
            <person name="Birren B."/>
        </authorList>
    </citation>
    <scope>NUCLEOTIDE SEQUENCE [LARGE SCALE GENOMIC DNA]</scope>
    <source>
        <strain evidence="12 13">OXCC13</strain>
    </source>
</reference>
<keyword evidence="12" id="KW-0121">Carboxypeptidase</keyword>
<dbReference type="OrthoDB" id="5688590at2"/>
<dbReference type="Gene3D" id="3.40.710.10">
    <property type="entry name" value="DD-peptidase/beta-lactamase superfamily"/>
    <property type="match status" value="1"/>
</dbReference>
<dbReference type="GeneID" id="77135903"/>
<dbReference type="Proteomes" id="UP000005089">
    <property type="component" value="Unassembled WGS sequence"/>
</dbReference>
<comment type="similarity">
    <text evidence="1 9">Belongs to the peptidase S11 family.</text>
</comment>
<dbReference type="GO" id="GO:0009002">
    <property type="term" value="F:serine-type D-Ala-D-Ala carboxypeptidase activity"/>
    <property type="evidence" value="ECO:0007669"/>
    <property type="project" value="InterPro"/>
</dbReference>